<accession>A0A1G6HWC3</accession>
<dbReference type="InterPro" id="IPR001383">
    <property type="entry name" value="Ribosomal_bL28_bact-type"/>
</dbReference>
<dbReference type="Proteomes" id="UP000297288">
    <property type="component" value="Unassembled WGS sequence"/>
</dbReference>
<dbReference type="Pfam" id="PF00830">
    <property type="entry name" value="Ribosomal_L28"/>
    <property type="match status" value="1"/>
</dbReference>
<evidence type="ECO:0000313" key="8">
    <source>
        <dbReference type="Proteomes" id="UP000199322"/>
    </source>
</evidence>
<dbReference type="HAMAP" id="MF_00373">
    <property type="entry name" value="Ribosomal_bL28"/>
    <property type="match status" value="1"/>
</dbReference>
<keyword evidence="2 5" id="KW-0689">Ribosomal protein</keyword>
<dbReference type="RefSeq" id="WP_091401909.1">
    <property type="nucleotide sequence ID" value="NZ_FMYV01000001.1"/>
</dbReference>
<dbReference type="NCBIfam" id="TIGR00009">
    <property type="entry name" value="L28"/>
    <property type="match status" value="1"/>
</dbReference>
<sequence length="63" mass="6960">MAKRCAICGKEPVAGNNVAHSKKATRRWWKPNVHKVKAVMKDGSVKRIKVCTSCLKAGKVKRA</sequence>
<proteinExistence type="inferred from homology"/>
<reference evidence="6 8" key="1">
    <citation type="submission" date="2016-10" db="EMBL/GenBank/DDBJ databases">
        <authorList>
            <person name="de Groot N.N."/>
        </authorList>
    </citation>
    <scope>NUCLEOTIDE SEQUENCE [LARGE SCALE GENOMIC DNA]</scope>
    <source>
        <strain evidence="6 8">WG14</strain>
    </source>
</reference>
<organism evidence="6 8">
    <name type="scientific">Geotoga petraea</name>
    <dbReference type="NCBI Taxonomy" id="28234"/>
    <lineage>
        <taxon>Bacteria</taxon>
        <taxon>Thermotogati</taxon>
        <taxon>Thermotogota</taxon>
        <taxon>Thermotogae</taxon>
        <taxon>Petrotogales</taxon>
        <taxon>Petrotogaceae</taxon>
        <taxon>Geotoga</taxon>
    </lineage>
</organism>
<evidence type="ECO:0000256" key="4">
    <source>
        <dbReference type="ARBA" id="ARBA00035174"/>
    </source>
</evidence>
<evidence type="ECO:0000313" key="9">
    <source>
        <dbReference type="Proteomes" id="UP000297288"/>
    </source>
</evidence>
<dbReference type="GO" id="GO:1990904">
    <property type="term" value="C:ribonucleoprotein complex"/>
    <property type="evidence" value="ECO:0007669"/>
    <property type="project" value="UniProtKB-KW"/>
</dbReference>
<dbReference type="GO" id="GO:0003735">
    <property type="term" value="F:structural constituent of ribosome"/>
    <property type="evidence" value="ECO:0007669"/>
    <property type="project" value="InterPro"/>
</dbReference>
<name>A0A1G6HWC3_9BACT</name>
<dbReference type="OrthoDB" id="9805609at2"/>
<dbReference type="EMBL" id="SRME01000001">
    <property type="protein sequence ID" value="TGG88999.1"/>
    <property type="molecule type" value="Genomic_DNA"/>
</dbReference>
<dbReference type="PANTHER" id="PTHR39080:SF1">
    <property type="entry name" value="LARGE RIBOSOMAL SUBUNIT PROTEIN BL28A"/>
    <property type="match status" value="1"/>
</dbReference>
<evidence type="ECO:0000256" key="1">
    <source>
        <dbReference type="ARBA" id="ARBA00008760"/>
    </source>
</evidence>
<dbReference type="InterPro" id="IPR037147">
    <property type="entry name" value="Ribosomal_bL28_sf"/>
</dbReference>
<evidence type="ECO:0000313" key="6">
    <source>
        <dbReference type="EMBL" id="SDB98490.1"/>
    </source>
</evidence>
<dbReference type="Gene3D" id="2.30.170.40">
    <property type="entry name" value="Ribosomal protein L28/L24"/>
    <property type="match status" value="1"/>
</dbReference>
<dbReference type="STRING" id="28234.SAMN04488588_0147"/>
<evidence type="ECO:0000313" key="7">
    <source>
        <dbReference type="EMBL" id="TGG88999.1"/>
    </source>
</evidence>
<gene>
    <name evidence="5 7" type="primary">rpmB</name>
    <name evidence="7" type="ORF">E4650_02035</name>
    <name evidence="6" type="ORF">SAMN04488588_0147</name>
</gene>
<dbReference type="InterPro" id="IPR050096">
    <property type="entry name" value="Bacterial_rp_bL28"/>
</dbReference>
<dbReference type="GO" id="GO:0005840">
    <property type="term" value="C:ribosome"/>
    <property type="evidence" value="ECO:0007669"/>
    <property type="project" value="UniProtKB-KW"/>
</dbReference>
<dbReference type="GO" id="GO:0006412">
    <property type="term" value="P:translation"/>
    <property type="evidence" value="ECO:0007669"/>
    <property type="project" value="UniProtKB-UniRule"/>
</dbReference>
<evidence type="ECO:0000256" key="3">
    <source>
        <dbReference type="ARBA" id="ARBA00023274"/>
    </source>
</evidence>
<reference evidence="7 9" key="2">
    <citation type="submission" date="2019-04" db="EMBL/GenBank/DDBJ databases">
        <title>Draft genome sequence data and analysis of a Fermenting Bacterium, Geotoga petraea strain HO-Geo1, isolated from heavy-oil petroleum reservoir in Russia.</title>
        <authorList>
            <person name="Grouzdev D.S."/>
            <person name="Semenova E.M."/>
            <person name="Sokolova D.S."/>
            <person name="Tourova T.P."/>
            <person name="Poltaraus A.B."/>
            <person name="Nazina T.N."/>
        </authorList>
    </citation>
    <scope>NUCLEOTIDE SEQUENCE [LARGE SCALE GENOMIC DNA]</scope>
    <source>
        <strain evidence="7 9">HO-Geo1</strain>
    </source>
</reference>
<keyword evidence="8" id="KW-1185">Reference proteome</keyword>
<dbReference type="SUPFAM" id="SSF143800">
    <property type="entry name" value="L28p-like"/>
    <property type="match status" value="1"/>
</dbReference>
<comment type="similarity">
    <text evidence="1 5">Belongs to the bacterial ribosomal protein bL28 family.</text>
</comment>
<dbReference type="Proteomes" id="UP000199322">
    <property type="component" value="Unassembled WGS sequence"/>
</dbReference>
<dbReference type="EMBL" id="FMYV01000001">
    <property type="protein sequence ID" value="SDB98490.1"/>
    <property type="molecule type" value="Genomic_DNA"/>
</dbReference>
<dbReference type="AlphaFoldDB" id="A0A1G6HWC3"/>
<keyword evidence="3 5" id="KW-0687">Ribonucleoprotein</keyword>
<dbReference type="PANTHER" id="PTHR39080">
    <property type="entry name" value="50S RIBOSOMAL PROTEIN L28"/>
    <property type="match status" value="1"/>
</dbReference>
<evidence type="ECO:0000256" key="2">
    <source>
        <dbReference type="ARBA" id="ARBA00022980"/>
    </source>
</evidence>
<dbReference type="Gene3D" id="2.20.150.30">
    <property type="match status" value="1"/>
</dbReference>
<dbReference type="InterPro" id="IPR026569">
    <property type="entry name" value="Ribosomal_bL28"/>
</dbReference>
<protein>
    <recommendedName>
        <fullName evidence="4 5">Large ribosomal subunit protein bL28</fullName>
    </recommendedName>
</protein>
<dbReference type="InterPro" id="IPR034704">
    <property type="entry name" value="Ribosomal_bL28/bL31-like_sf"/>
</dbReference>
<evidence type="ECO:0000256" key="5">
    <source>
        <dbReference type="HAMAP-Rule" id="MF_00373"/>
    </source>
</evidence>